<gene>
    <name evidence="2" type="ORF">C1645_432278</name>
</gene>
<dbReference type="STRING" id="658196.A0A397SDJ5"/>
<feature type="compositionally biased region" description="Low complexity" evidence="1">
    <location>
        <begin position="318"/>
        <end position="339"/>
    </location>
</feature>
<protein>
    <submittedName>
        <fullName evidence="2">Uncharacterized protein</fullName>
    </submittedName>
</protein>
<accession>A0A397SDJ5</accession>
<feature type="region of interest" description="Disordered" evidence="1">
    <location>
        <begin position="128"/>
        <end position="167"/>
    </location>
</feature>
<dbReference type="EMBL" id="QKYT01000519">
    <property type="protein sequence ID" value="RIA84068.1"/>
    <property type="molecule type" value="Genomic_DNA"/>
</dbReference>
<comment type="caution">
    <text evidence="2">The sequence shown here is derived from an EMBL/GenBank/DDBJ whole genome shotgun (WGS) entry which is preliminary data.</text>
</comment>
<feature type="compositionally biased region" description="Polar residues" evidence="1">
    <location>
        <begin position="137"/>
        <end position="161"/>
    </location>
</feature>
<dbReference type="OrthoDB" id="343070at2759"/>
<sequence length="429" mass="48192">MKFKTDRDNFKTKFEQLEKENTVFKQENAQSKQEITKLRDSYEVQKKKFQGHVQNMQRTLQQKAASQLQACQEQLKKEIEELKKQNEELKKQFEEKSKQVGEALEKEQELLRIKAQESMYKSKINKLEAENTDLKQKVQSSTENSSKAEVAEVTSQPTAETITKDTAVKTEEFLQSILPMTSTSLSMPTTPNLPNVVTPAVQFDSSTSPRSPFQVVQESPSDIQENVSQPPNVQQTSVQLAGDGPNTTGTSVSTRQSGNNTGQIQNAPREKPPVKIQRHRPFPPSSPRIGPFQVASPTPTIEEQPLNQPQTMPDIEKVVQPSETSETVTTVQPVQQVQTKSASPLETESQTSTIEETSTEATAERKRSWDEVETLQEPHPIQAEDFDVITPSNVDEEETKKDNGDTTLQITIEDVSELPATKKVKLEEE</sequence>
<evidence type="ECO:0000313" key="2">
    <source>
        <dbReference type="EMBL" id="RIA84068.1"/>
    </source>
</evidence>
<feature type="compositionally biased region" description="Low complexity" evidence="1">
    <location>
        <begin position="182"/>
        <end position="199"/>
    </location>
</feature>
<feature type="compositionally biased region" description="Low complexity" evidence="1">
    <location>
        <begin position="346"/>
        <end position="361"/>
    </location>
</feature>
<name>A0A397SDJ5_9GLOM</name>
<evidence type="ECO:0000313" key="3">
    <source>
        <dbReference type="Proteomes" id="UP000265703"/>
    </source>
</evidence>
<feature type="region of interest" description="Disordered" evidence="1">
    <location>
        <begin position="182"/>
        <end position="413"/>
    </location>
</feature>
<dbReference type="Proteomes" id="UP000265703">
    <property type="component" value="Unassembled WGS sequence"/>
</dbReference>
<keyword evidence="3" id="KW-1185">Reference proteome</keyword>
<evidence type="ECO:0000256" key="1">
    <source>
        <dbReference type="SAM" id="MobiDB-lite"/>
    </source>
</evidence>
<reference evidence="2 3" key="1">
    <citation type="submission" date="2018-06" db="EMBL/GenBank/DDBJ databases">
        <title>Comparative genomics reveals the genomic features of Rhizophagus irregularis, R. cerebriforme, R. diaphanum and Gigaspora rosea, and their symbiotic lifestyle signature.</title>
        <authorList>
            <person name="Morin E."/>
            <person name="San Clemente H."/>
            <person name="Chen E.C.H."/>
            <person name="De La Providencia I."/>
            <person name="Hainaut M."/>
            <person name="Kuo A."/>
            <person name="Kohler A."/>
            <person name="Murat C."/>
            <person name="Tang N."/>
            <person name="Roy S."/>
            <person name="Loubradou J."/>
            <person name="Henrissat B."/>
            <person name="Grigoriev I.V."/>
            <person name="Corradi N."/>
            <person name="Roux C."/>
            <person name="Martin F.M."/>
        </authorList>
    </citation>
    <scope>NUCLEOTIDE SEQUENCE [LARGE SCALE GENOMIC DNA]</scope>
    <source>
        <strain evidence="2 3">DAOM 227022</strain>
    </source>
</reference>
<feature type="compositionally biased region" description="Polar residues" evidence="1">
    <location>
        <begin position="203"/>
        <end position="266"/>
    </location>
</feature>
<dbReference type="AlphaFoldDB" id="A0A397SDJ5"/>
<feature type="compositionally biased region" description="Polar residues" evidence="1">
    <location>
        <begin position="295"/>
        <end position="311"/>
    </location>
</feature>
<organism evidence="2 3">
    <name type="scientific">Glomus cerebriforme</name>
    <dbReference type="NCBI Taxonomy" id="658196"/>
    <lineage>
        <taxon>Eukaryota</taxon>
        <taxon>Fungi</taxon>
        <taxon>Fungi incertae sedis</taxon>
        <taxon>Mucoromycota</taxon>
        <taxon>Glomeromycotina</taxon>
        <taxon>Glomeromycetes</taxon>
        <taxon>Glomerales</taxon>
        <taxon>Glomeraceae</taxon>
        <taxon>Glomus</taxon>
    </lineage>
</organism>
<proteinExistence type="predicted"/>